<protein>
    <recommendedName>
        <fullName evidence="5">Biotin--acetyl-CoA-carboxylase ligase</fullName>
    </recommendedName>
</protein>
<dbReference type="NCBIfam" id="NF008528">
    <property type="entry name" value="PRK11463.1-2"/>
    <property type="match status" value="1"/>
</dbReference>
<dbReference type="Proteomes" id="UP000218172">
    <property type="component" value="Unassembled WGS sequence"/>
</dbReference>
<dbReference type="Pfam" id="PF04186">
    <property type="entry name" value="FxsA"/>
    <property type="match status" value="1"/>
</dbReference>
<organism evidence="3 4">
    <name type="scientific">SAR86 cluster bacterium</name>
    <dbReference type="NCBI Taxonomy" id="2030880"/>
    <lineage>
        <taxon>Bacteria</taxon>
        <taxon>Pseudomonadati</taxon>
        <taxon>Pseudomonadota</taxon>
        <taxon>Gammaproteobacteria</taxon>
        <taxon>SAR86 cluster</taxon>
    </lineage>
</organism>
<evidence type="ECO:0000256" key="1">
    <source>
        <dbReference type="SAM" id="MobiDB-lite"/>
    </source>
</evidence>
<comment type="caution">
    <text evidence="3">The sequence shown here is derived from an EMBL/GenBank/DDBJ whole genome shotgun (WGS) entry which is preliminary data.</text>
</comment>
<evidence type="ECO:0000313" key="3">
    <source>
        <dbReference type="EMBL" id="PCH58922.1"/>
    </source>
</evidence>
<keyword evidence="2" id="KW-0472">Membrane</keyword>
<accession>A0A2A4MG84</accession>
<feature type="transmembrane region" description="Helical" evidence="2">
    <location>
        <begin position="26"/>
        <end position="46"/>
    </location>
</feature>
<sequence length="174" mass="18468">MRFIMVFFIAVPLLEMMLLFRVSDEIGGLSTIMLVVLTAVIGVQVLKRQGLSTLIRANARLQSGQIPAQEIVEGMMLAGAGALLLTPGFITDFIGFALLTPPLRRVLAAKAIKSGKFMAMGSAQMGAANNTFWASGSQPGKAAGADDGNIYEGDFSEESESIDAPKSNKDEPND</sequence>
<gene>
    <name evidence="3" type="ORF">COC19_08105</name>
</gene>
<evidence type="ECO:0008006" key="5">
    <source>
        <dbReference type="Google" id="ProtNLM"/>
    </source>
</evidence>
<dbReference type="EMBL" id="NVQR01000148">
    <property type="protein sequence ID" value="PCH58922.1"/>
    <property type="molecule type" value="Genomic_DNA"/>
</dbReference>
<dbReference type="InterPro" id="IPR007313">
    <property type="entry name" value="FxsA"/>
</dbReference>
<dbReference type="PANTHER" id="PTHR35335:SF1">
    <property type="entry name" value="UPF0716 PROTEIN FXSA"/>
    <property type="match status" value="1"/>
</dbReference>
<dbReference type="GO" id="GO:0016020">
    <property type="term" value="C:membrane"/>
    <property type="evidence" value="ECO:0007669"/>
    <property type="project" value="InterPro"/>
</dbReference>
<evidence type="ECO:0000313" key="4">
    <source>
        <dbReference type="Proteomes" id="UP000218172"/>
    </source>
</evidence>
<feature type="region of interest" description="Disordered" evidence="1">
    <location>
        <begin position="136"/>
        <end position="174"/>
    </location>
</feature>
<proteinExistence type="predicted"/>
<dbReference type="PANTHER" id="PTHR35335">
    <property type="entry name" value="UPF0716 PROTEIN FXSA"/>
    <property type="match status" value="1"/>
</dbReference>
<name>A0A2A4MG84_9GAMM</name>
<keyword evidence="2" id="KW-1133">Transmembrane helix</keyword>
<reference evidence="4" key="1">
    <citation type="submission" date="2017-08" db="EMBL/GenBank/DDBJ databases">
        <title>A dynamic microbial community with high functional redundancy inhabits the cold, oxic subseafloor aquifer.</title>
        <authorList>
            <person name="Tully B.J."/>
            <person name="Wheat C.G."/>
            <person name="Glazer B.T."/>
            <person name="Huber J.A."/>
        </authorList>
    </citation>
    <scope>NUCLEOTIDE SEQUENCE [LARGE SCALE GENOMIC DNA]</scope>
</reference>
<keyword evidence="2" id="KW-0812">Transmembrane</keyword>
<evidence type="ECO:0000256" key="2">
    <source>
        <dbReference type="SAM" id="Phobius"/>
    </source>
</evidence>
<dbReference type="AlphaFoldDB" id="A0A2A4MG84"/>